<organism evidence="2 3">
    <name type="scientific">Fragilariopsis cylindrus CCMP1102</name>
    <dbReference type="NCBI Taxonomy" id="635003"/>
    <lineage>
        <taxon>Eukaryota</taxon>
        <taxon>Sar</taxon>
        <taxon>Stramenopiles</taxon>
        <taxon>Ochrophyta</taxon>
        <taxon>Bacillariophyta</taxon>
        <taxon>Bacillariophyceae</taxon>
        <taxon>Bacillariophycidae</taxon>
        <taxon>Bacillariales</taxon>
        <taxon>Bacillariaceae</taxon>
        <taxon>Fragilariopsis</taxon>
    </lineage>
</organism>
<evidence type="ECO:0000256" key="1">
    <source>
        <dbReference type="SAM" id="MobiDB-lite"/>
    </source>
</evidence>
<dbReference type="OrthoDB" id="206904at2759"/>
<protein>
    <recommendedName>
        <fullName evidence="4">Sulfotransferase domain-containing protein</fullName>
    </recommendedName>
</protein>
<evidence type="ECO:0000313" key="3">
    <source>
        <dbReference type="Proteomes" id="UP000095751"/>
    </source>
</evidence>
<reference evidence="2 3" key="1">
    <citation type="submission" date="2016-09" db="EMBL/GenBank/DDBJ databases">
        <title>Extensive genetic diversity and differential bi-allelic expression allows diatom success in the polar Southern Ocean.</title>
        <authorList>
            <consortium name="DOE Joint Genome Institute"/>
            <person name="Mock T."/>
            <person name="Otillar R.P."/>
            <person name="Strauss J."/>
            <person name="Dupont C."/>
            <person name="Frickenhaus S."/>
            <person name="Maumus F."/>
            <person name="Mcmullan M."/>
            <person name="Sanges R."/>
            <person name="Schmutz J."/>
            <person name="Toseland A."/>
            <person name="Valas R."/>
            <person name="Veluchamy A."/>
            <person name="Ward B.J."/>
            <person name="Allen A."/>
            <person name="Barry K."/>
            <person name="Falciatore A."/>
            <person name="Ferrante M."/>
            <person name="Fortunato A.E."/>
            <person name="Gloeckner G."/>
            <person name="Gruber A."/>
            <person name="Hipkin R."/>
            <person name="Janech M."/>
            <person name="Kroth P."/>
            <person name="Leese F."/>
            <person name="Lindquist E."/>
            <person name="Lyon B.R."/>
            <person name="Martin J."/>
            <person name="Mayer C."/>
            <person name="Parker M."/>
            <person name="Quesneville H."/>
            <person name="Raymond J."/>
            <person name="Uhlig C."/>
            <person name="Valentin K.U."/>
            <person name="Worden A.Z."/>
            <person name="Armbrust E.V."/>
            <person name="Bowler C."/>
            <person name="Green B."/>
            <person name="Moulton V."/>
            <person name="Van Oosterhout C."/>
            <person name="Grigoriev I."/>
        </authorList>
    </citation>
    <scope>NUCLEOTIDE SEQUENCE [LARGE SCALE GENOMIC DNA]</scope>
    <source>
        <strain evidence="2 3">CCMP1102</strain>
    </source>
</reference>
<name>A0A1E7FZF3_9STRA</name>
<feature type="compositionally biased region" description="Basic and acidic residues" evidence="1">
    <location>
        <begin position="247"/>
        <end position="258"/>
    </location>
</feature>
<dbReference type="EMBL" id="KV784353">
    <property type="protein sequence ID" value="OEU23527.1"/>
    <property type="molecule type" value="Genomic_DNA"/>
</dbReference>
<dbReference type="InParanoid" id="A0A1E7FZF3"/>
<evidence type="ECO:0008006" key="4">
    <source>
        <dbReference type="Google" id="ProtNLM"/>
    </source>
</evidence>
<feature type="region of interest" description="Disordered" evidence="1">
    <location>
        <begin position="242"/>
        <end position="266"/>
    </location>
</feature>
<sequence length="410" mass="46724">MVFPRSSAIWLIALVVASFAYNIFATRNIFEAFLFEEKQQQQPAGVVDVDNSPWCPLAVANANPPSKNDRVGCQPCDRRFLILISTGRSASTTLTWMLDSLPGVRMSGENNNLMGHLYDLYEGTLKTLIKKNPERVSVDPWFRNPLTKSSLACAFQNIVETITPPLPIDPMLSPSSMEEKIKEEREMIIGFKTEFRGRGLEASQLHCRNVPVHPIRRECPVGRREPGAVAAEGMEQYRNGRIGYPEEGERHSRTHREGYSGTRPSDLLGQLRVDQERDGAEQGRRMAGIFPGMLLYGADAILRMKPKNWKWINFVGHFENMQNDTRRLLKEIGAYEEFGATGWGKSSNDTNKTLSIFEKNLANHKTGSGNYMEKHYSPTTERLVLKYYRPDYSFDLFNFTRPENYPEKDL</sequence>
<dbReference type="AlphaFoldDB" id="A0A1E7FZF3"/>
<gene>
    <name evidence="2" type="ORF">FRACYDRAFT_233698</name>
</gene>
<proteinExistence type="predicted"/>
<dbReference type="KEGG" id="fcy:FRACYDRAFT_233698"/>
<accession>A0A1E7FZF3</accession>
<keyword evidence="3" id="KW-1185">Reference proteome</keyword>
<evidence type="ECO:0000313" key="2">
    <source>
        <dbReference type="EMBL" id="OEU23527.1"/>
    </source>
</evidence>
<dbReference type="Proteomes" id="UP000095751">
    <property type="component" value="Unassembled WGS sequence"/>
</dbReference>